<dbReference type="EMBL" id="BK032499">
    <property type="protein sequence ID" value="DAF43134.1"/>
    <property type="molecule type" value="Genomic_DNA"/>
</dbReference>
<sequence>MKDTILYISDREEKIVDFLKYLQKKLEDNKKWCDLDYQHDILKTENYDIVGKSFYWNRLGCGYGYCLYYCIDELIDKNKMTEKDNEQLKEILLHVREGAKEVSEQEILYMLGLI</sequence>
<reference evidence="1" key="1">
    <citation type="journal article" date="2021" name="Proc. Natl. Acad. Sci. U.S.A.">
        <title>A Catalog of Tens of Thousands of Viruses from Human Metagenomes Reveals Hidden Associations with Chronic Diseases.</title>
        <authorList>
            <person name="Tisza M.J."/>
            <person name="Buck C.B."/>
        </authorList>
    </citation>
    <scope>NUCLEOTIDE SEQUENCE</scope>
    <source>
        <strain evidence="1">CtLeh52</strain>
    </source>
</reference>
<name>A0A8S5RWI0_9CAUD</name>
<evidence type="ECO:0000313" key="1">
    <source>
        <dbReference type="EMBL" id="DAF43134.1"/>
    </source>
</evidence>
<proteinExistence type="predicted"/>
<protein>
    <submittedName>
        <fullName evidence="1">Uncharacterized protein</fullName>
    </submittedName>
</protein>
<accession>A0A8S5RWI0</accession>
<organism evidence="1">
    <name type="scientific">Siphoviridae sp. ctLeh52</name>
    <dbReference type="NCBI Taxonomy" id="2827849"/>
    <lineage>
        <taxon>Viruses</taxon>
        <taxon>Duplodnaviria</taxon>
        <taxon>Heunggongvirae</taxon>
        <taxon>Uroviricota</taxon>
        <taxon>Caudoviricetes</taxon>
    </lineage>
</organism>